<evidence type="ECO:0000313" key="2">
    <source>
        <dbReference type="Proteomes" id="UP001354073"/>
    </source>
</evidence>
<reference evidence="1" key="1">
    <citation type="submission" date="2024-11" db="EMBL/GenBank/DDBJ databases">
        <title>Identification of new Vibrio campbellii strains harboring the pVA1 plasmid isolated from Penaeus vannamei postlarvae affected by outbreaks of acute hepatopancreatic necrosis disease (AHPND) in Mexico.</title>
        <authorList>
            <person name="Gomez-Gil B."/>
            <person name="Enciso-Ibarra J."/>
        </authorList>
    </citation>
    <scope>NUCLEOTIDE SEQUENCE</scope>
    <source>
        <strain evidence="1">M270204</strain>
    </source>
</reference>
<dbReference type="EMBL" id="JAVHXJ020000311">
    <property type="protein sequence ID" value="MGI1901071.1"/>
    <property type="molecule type" value="Genomic_DNA"/>
</dbReference>
<gene>
    <name evidence="1" type="ORF">REH74_026490</name>
</gene>
<name>A0ACC7RHN7_9VIBR</name>
<proteinExistence type="predicted"/>
<evidence type="ECO:0000313" key="1">
    <source>
        <dbReference type="EMBL" id="MGI1901071.1"/>
    </source>
</evidence>
<dbReference type="Proteomes" id="UP001354073">
    <property type="component" value="Unassembled WGS sequence"/>
</dbReference>
<protein>
    <submittedName>
        <fullName evidence="1">Uncharacterized protein</fullName>
    </submittedName>
</protein>
<organism evidence="1 2">
    <name type="scientific">Vibrio campbellii</name>
    <dbReference type="NCBI Taxonomy" id="680"/>
    <lineage>
        <taxon>Bacteria</taxon>
        <taxon>Pseudomonadati</taxon>
        <taxon>Pseudomonadota</taxon>
        <taxon>Gammaproteobacteria</taxon>
        <taxon>Vibrionales</taxon>
        <taxon>Vibrionaceae</taxon>
        <taxon>Vibrio</taxon>
    </lineage>
</organism>
<sequence>MIPIQEIDIYSDNNIKISAHIIVPNSSQVSAEISIYDPLHNNLYSAYQPIGQFTSASDAFDAILTTSDKYITKSSGTIVKINNPCNTEFLDKVAQQSIVASKSITVNVEVNA</sequence>
<accession>A0ACC7RHN7</accession>
<comment type="caution">
    <text evidence="1">The sequence shown here is derived from an EMBL/GenBank/DDBJ whole genome shotgun (WGS) entry which is preliminary data.</text>
</comment>